<keyword evidence="11" id="KW-0808">Transferase</keyword>
<dbReference type="InterPro" id="IPR010139">
    <property type="entry name" value="Imidazole-glycPsynth_HisH"/>
</dbReference>
<comment type="catalytic activity">
    <reaction evidence="8">
        <text>5-[(5-phospho-1-deoxy-D-ribulos-1-ylimino)methylamino]-1-(5-phospho-beta-D-ribosyl)imidazole-4-carboxamide + L-glutamine = D-erythro-1-(imidazol-4-yl)glycerol 3-phosphate + 5-amino-1-(5-phospho-beta-D-ribosyl)imidazole-4-carboxamide + L-glutamate + H(+)</text>
        <dbReference type="Rhea" id="RHEA:24793"/>
        <dbReference type="ChEBI" id="CHEBI:15378"/>
        <dbReference type="ChEBI" id="CHEBI:29985"/>
        <dbReference type="ChEBI" id="CHEBI:58278"/>
        <dbReference type="ChEBI" id="CHEBI:58359"/>
        <dbReference type="ChEBI" id="CHEBI:58475"/>
        <dbReference type="ChEBI" id="CHEBI:58525"/>
        <dbReference type="EC" id="4.3.2.10"/>
    </reaction>
</comment>
<evidence type="ECO:0000256" key="7">
    <source>
        <dbReference type="ARBA" id="ARBA00023239"/>
    </source>
</evidence>
<comment type="catalytic activity">
    <reaction evidence="9">
        <text>L-glutamine + H2O = L-glutamate + NH4(+)</text>
        <dbReference type="Rhea" id="RHEA:15889"/>
        <dbReference type="ChEBI" id="CHEBI:15377"/>
        <dbReference type="ChEBI" id="CHEBI:28938"/>
        <dbReference type="ChEBI" id="CHEBI:29985"/>
        <dbReference type="ChEBI" id="CHEBI:58359"/>
        <dbReference type="EC" id="3.5.1.2"/>
    </reaction>
</comment>
<dbReference type="PANTHER" id="PTHR42701:SF1">
    <property type="entry name" value="IMIDAZOLE GLYCEROL PHOSPHATE SYNTHASE SUBUNIT HISH"/>
    <property type="match status" value="1"/>
</dbReference>
<dbReference type="Gene3D" id="3.40.50.880">
    <property type="match status" value="1"/>
</dbReference>
<dbReference type="UniPathway" id="UPA00031">
    <property type="reaction ID" value="UER00010"/>
</dbReference>
<dbReference type="GO" id="GO:0004359">
    <property type="term" value="F:glutaminase activity"/>
    <property type="evidence" value="ECO:0007669"/>
    <property type="project" value="UniProtKB-EC"/>
</dbReference>
<name>A0A644YTA6_9ZZZZ</name>
<evidence type="ECO:0000256" key="1">
    <source>
        <dbReference type="ARBA" id="ARBA00005091"/>
    </source>
</evidence>
<dbReference type="InterPro" id="IPR029062">
    <property type="entry name" value="Class_I_gatase-like"/>
</dbReference>
<accession>A0A644YTA6</accession>
<evidence type="ECO:0000259" key="10">
    <source>
        <dbReference type="Pfam" id="PF00117"/>
    </source>
</evidence>
<dbReference type="PIRSF" id="PIRSF000495">
    <property type="entry name" value="Amidotransf_hisH"/>
    <property type="match status" value="1"/>
</dbReference>
<evidence type="ECO:0000313" key="11">
    <source>
        <dbReference type="EMBL" id="MPM31198.1"/>
    </source>
</evidence>
<dbReference type="GO" id="GO:0000107">
    <property type="term" value="F:imidazoleglycerol-phosphate synthase activity"/>
    <property type="evidence" value="ECO:0007669"/>
    <property type="project" value="TreeGrafter"/>
</dbReference>
<comment type="subunit">
    <text evidence="2">Heterodimer of HisH and HisF.</text>
</comment>
<evidence type="ECO:0000256" key="8">
    <source>
        <dbReference type="ARBA" id="ARBA00047838"/>
    </source>
</evidence>
<dbReference type="HAMAP" id="MF_00278">
    <property type="entry name" value="HisH"/>
    <property type="match status" value="1"/>
</dbReference>
<dbReference type="SUPFAM" id="SSF52317">
    <property type="entry name" value="Class I glutamine amidotransferase-like"/>
    <property type="match status" value="1"/>
</dbReference>
<comment type="pathway">
    <text evidence="1">Amino-acid biosynthesis; L-histidine biosynthesis; L-histidine from 5-phospho-alpha-D-ribose 1-diphosphate: step 5/9.</text>
</comment>
<evidence type="ECO:0000256" key="6">
    <source>
        <dbReference type="ARBA" id="ARBA00023102"/>
    </source>
</evidence>
<comment type="caution">
    <text evidence="11">The sequence shown here is derived from an EMBL/GenBank/DDBJ whole genome shotgun (WGS) entry which is preliminary data.</text>
</comment>
<dbReference type="GO" id="GO:0016829">
    <property type="term" value="F:lyase activity"/>
    <property type="evidence" value="ECO:0007669"/>
    <property type="project" value="UniProtKB-KW"/>
</dbReference>
<keyword evidence="7" id="KW-0456">Lyase</keyword>
<keyword evidence="4" id="KW-0378">Hydrolase</keyword>
<evidence type="ECO:0000256" key="2">
    <source>
        <dbReference type="ARBA" id="ARBA00011152"/>
    </source>
</evidence>
<dbReference type="Pfam" id="PF00117">
    <property type="entry name" value="GATase"/>
    <property type="match status" value="1"/>
</dbReference>
<keyword evidence="6" id="KW-0368">Histidine biosynthesis</keyword>
<evidence type="ECO:0000256" key="3">
    <source>
        <dbReference type="ARBA" id="ARBA00022605"/>
    </source>
</evidence>
<organism evidence="11">
    <name type="scientific">bioreactor metagenome</name>
    <dbReference type="NCBI Taxonomy" id="1076179"/>
    <lineage>
        <taxon>unclassified sequences</taxon>
        <taxon>metagenomes</taxon>
        <taxon>ecological metagenomes</taxon>
    </lineage>
</organism>
<dbReference type="InterPro" id="IPR017926">
    <property type="entry name" value="GATASE"/>
</dbReference>
<reference evidence="11" key="1">
    <citation type="submission" date="2019-08" db="EMBL/GenBank/DDBJ databases">
        <authorList>
            <person name="Kucharzyk K."/>
            <person name="Murdoch R.W."/>
            <person name="Higgins S."/>
            <person name="Loffler F."/>
        </authorList>
    </citation>
    <scope>NUCLEOTIDE SEQUENCE</scope>
</reference>
<evidence type="ECO:0000256" key="4">
    <source>
        <dbReference type="ARBA" id="ARBA00022801"/>
    </source>
</evidence>
<sequence>MIVVVDYGMGNIHSVLKKLRQCGAEAIASNDPATVRNASKIILPGVGHFAMAMENLNRLNLIETLNESVLIKKKPVLGICLGMQLMAGKSEEGNTAGLGWFDAEVVRFKIQNTIIHKIPHTGWNQIHAEKDSRLLFNINTESSFYFVHSFHWKTECNSDVLCTTEYEYRFVSAVEKENIFGVQFHPEKSHDVGEMLFGNFLKI</sequence>
<gene>
    <name evidence="11" type="primary">hisH_25</name>
    <name evidence="11" type="ORF">SDC9_77752</name>
</gene>
<keyword evidence="11" id="KW-0328">Glycosyltransferase</keyword>
<dbReference type="PANTHER" id="PTHR42701">
    <property type="entry name" value="IMIDAZOLE GLYCEROL PHOSPHATE SYNTHASE SUBUNIT HISH"/>
    <property type="match status" value="1"/>
</dbReference>
<dbReference type="EC" id="2.4.2.-" evidence="11"/>
<proteinExistence type="inferred from homology"/>
<evidence type="ECO:0000256" key="9">
    <source>
        <dbReference type="ARBA" id="ARBA00049534"/>
    </source>
</evidence>
<dbReference type="GO" id="GO:0000105">
    <property type="term" value="P:L-histidine biosynthetic process"/>
    <property type="evidence" value="ECO:0007669"/>
    <property type="project" value="UniProtKB-UniPathway"/>
</dbReference>
<keyword evidence="3" id="KW-0028">Amino-acid biosynthesis</keyword>
<dbReference type="CDD" id="cd01748">
    <property type="entry name" value="GATase1_IGP_Synthase"/>
    <property type="match status" value="1"/>
</dbReference>
<dbReference type="PROSITE" id="PS51273">
    <property type="entry name" value="GATASE_TYPE_1"/>
    <property type="match status" value="1"/>
</dbReference>
<keyword evidence="5" id="KW-0315">Glutamine amidotransferase</keyword>
<evidence type="ECO:0000256" key="5">
    <source>
        <dbReference type="ARBA" id="ARBA00022962"/>
    </source>
</evidence>
<dbReference type="NCBIfam" id="TIGR01855">
    <property type="entry name" value="IMP_synth_hisH"/>
    <property type="match status" value="1"/>
</dbReference>
<dbReference type="AlphaFoldDB" id="A0A644YTA6"/>
<dbReference type="EMBL" id="VSSQ01006005">
    <property type="protein sequence ID" value="MPM31198.1"/>
    <property type="molecule type" value="Genomic_DNA"/>
</dbReference>
<protein>
    <submittedName>
        <fullName evidence="11">Imidazole glycerol phosphate synthase subunit HisH</fullName>
        <ecNumber evidence="11">2.4.2.-</ecNumber>
    </submittedName>
</protein>
<feature type="domain" description="Glutamine amidotransferase" evidence="10">
    <location>
        <begin position="3"/>
        <end position="202"/>
    </location>
</feature>